<keyword evidence="1" id="KW-0862">Zinc</keyword>
<dbReference type="PANTHER" id="PTHR46719:SF14">
    <property type="entry name" value="TRANSCRIPTION FACTOR C2H2 FAMILY-RELATED"/>
    <property type="match status" value="1"/>
</dbReference>
<keyword evidence="2" id="KW-0812">Transmembrane</keyword>
<dbReference type="HOGENOM" id="CLU_013137_15_4_1"/>
<evidence type="ECO:0000313" key="5">
    <source>
        <dbReference type="EMBL" id="RHN81250.1"/>
    </source>
</evidence>
<evidence type="ECO:0000313" key="6">
    <source>
        <dbReference type="EnsemblPlants" id="AES61923"/>
    </source>
</evidence>
<dbReference type="EMBL" id="PSQE01000001">
    <property type="protein sequence ID" value="RHN81250.1"/>
    <property type="molecule type" value="Genomic_DNA"/>
</dbReference>
<dbReference type="EnsemblPlants" id="AES61923">
    <property type="protein sequence ID" value="AES61923"/>
    <property type="gene ID" value="MTR_1g090440"/>
</dbReference>
<feature type="domain" description="RING-type" evidence="3">
    <location>
        <begin position="116"/>
        <end position="158"/>
    </location>
</feature>
<evidence type="ECO:0000313" key="4">
    <source>
        <dbReference type="EMBL" id="AES61923.1"/>
    </source>
</evidence>
<dbReference type="OMA" id="RINLTCP"/>
<evidence type="ECO:0000313" key="7">
    <source>
        <dbReference type="Proteomes" id="UP000002051"/>
    </source>
</evidence>
<dbReference type="Proteomes" id="UP000002051">
    <property type="component" value="Unassembled WGS sequence"/>
</dbReference>
<dbReference type="SMART" id="SM00184">
    <property type="entry name" value="RING"/>
    <property type="match status" value="1"/>
</dbReference>
<dbReference type="PROSITE" id="PS50089">
    <property type="entry name" value="ZF_RING_2"/>
    <property type="match status" value="1"/>
</dbReference>
<dbReference type="Gramene" id="rna5263">
    <property type="protein sequence ID" value="RHN81250.1"/>
    <property type="gene ID" value="gene5263"/>
</dbReference>
<dbReference type="AlphaFoldDB" id="G7I3Z7"/>
<sequence>MNIHDEEFKKMAYFILFLVCLIMITLLITIASYLCTIPTSSTQPPSHQPLGVHDTNSNQTTITVMEPADQQHQPRLEQSTTTNVCRSNDQIRTIPYLSEVKLCNSNNINSISSCCCSICLMDYKESDLLRMLPSCGHLFHVACVDPWLIMKLTCPVCRKTYRSV</sequence>
<reference evidence="5" key="4">
    <citation type="journal article" date="2018" name="Nat. Plants">
        <title>Whole-genome landscape of Medicago truncatula symbiotic genes.</title>
        <authorList>
            <person name="Pecrix Y."/>
            <person name="Gamas P."/>
            <person name="Carrere S."/>
        </authorList>
    </citation>
    <scope>NUCLEOTIDE SEQUENCE</scope>
    <source>
        <tissue evidence="5">Leaves</tissue>
    </source>
</reference>
<evidence type="ECO:0000256" key="1">
    <source>
        <dbReference type="PROSITE-ProRule" id="PRU00175"/>
    </source>
</evidence>
<dbReference type="GO" id="GO:0008270">
    <property type="term" value="F:zinc ion binding"/>
    <property type="evidence" value="ECO:0007669"/>
    <property type="project" value="UniProtKB-KW"/>
</dbReference>
<proteinExistence type="predicted"/>
<keyword evidence="2" id="KW-1133">Transmembrane helix</keyword>
<evidence type="ECO:0000259" key="3">
    <source>
        <dbReference type="PROSITE" id="PS50089"/>
    </source>
</evidence>
<dbReference type="Gene3D" id="3.30.40.10">
    <property type="entry name" value="Zinc/RING finger domain, C3HC4 (zinc finger)"/>
    <property type="match status" value="1"/>
</dbReference>
<dbReference type="EMBL" id="CM001217">
    <property type="protein sequence ID" value="AES61923.1"/>
    <property type="molecule type" value="Genomic_DNA"/>
</dbReference>
<dbReference type="InterPro" id="IPR013083">
    <property type="entry name" value="Znf_RING/FYVE/PHD"/>
</dbReference>
<protein>
    <submittedName>
        <fullName evidence="4">C3HC4-type RING zinc finger protein</fullName>
    </submittedName>
    <submittedName>
        <fullName evidence="5">Putative transcription factor C2H2 family</fullName>
    </submittedName>
</protein>
<dbReference type="SUPFAM" id="SSF57850">
    <property type="entry name" value="RING/U-box"/>
    <property type="match status" value="1"/>
</dbReference>
<reference evidence="6" key="3">
    <citation type="submission" date="2015-04" db="UniProtKB">
        <authorList>
            <consortium name="EnsemblPlants"/>
        </authorList>
    </citation>
    <scope>IDENTIFICATION</scope>
    <source>
        <strain evidence="6">cv. Jemalong A17</strain>
    </source>
</reference>
<keyword evidence="2" id="KW-0472">Membrane</keyword>
<dbReference type="eggNOG" id="KOG0800">
    <property type="taxonomic scope" value="Eukaryota"/>
</dbReference>
<gene>
    <name evidence="4" type="ordered locus">MTR_1g090440</name>
    <name evidence="5" type="ORF">MtrunA17_Chr1g0196991</name>
</gene>
<dbReference type="PANTHER" id="PTHR46719">
    <property type="entry name" value="TRANSCRIPTION FACTOR C2H2 FAMILY-RELATED"/>
    <property type="match status" value="1"/>
</dbReference>
<keyword evidence="1" id="KW-0479">Metal-binding</keyword>
<reference evidence="4 7" key="2">
    <citation type="journal article" date="2014" name="BMC Genomics">
        <title>An improved genome release (version Mt4.0) for the model legume Medicago truncatula.</title>
        <authorList>
            <person name="Tang H."/>
            <person name="Krishnakumar V."/>
            <person name="Bidwell S."/>
            <person name="Rosen B."/>
            <person name="Chan A."/>
            <person name="Zhou S."/>
            <person name="Gentzbittel L."/>
            <person name="Childs K.L."/>
            <person name="Yandell M."/>
            <person name="Gundlach H."/>
            <person name="Mayer K.F."/>
            <person name="Schwartz D.C."/>
            <person name="Town C.D."/>
        </authorList>
    </citation>
    <scope>GENOME REANNOTATION</scope>
    <source>
        <strain evidence="6 7">cv. Jemalong A17</strain>
    </source>
</reference>
<accession>G7I3Z7</accession>
<reference evidence="4 7" key="1">
    <citation type="journal article" date="2011" name="Nature">
        <title>The Medicago genome provides insight into the evolution of rhizobial symbioses.</title>
        <authorList>
            <person name="Young N.D."/>
            <person name="Debelle F."/>
            <person name="Oldroyd G.E."/>
            <person name="Geurts R."/>
            <person name="Cannon S.B."/>
            <person name="Udvardi M.K."/>
            <person name="Benedito V.A."/>
            <person name="Mayer K.F."/>
            <person name="Gouzy J."/>
            <person name="Schoof H."/>
            <person name="Van de Peer Y."/>
            <person name="Proost S."/>
            <person name="Cook D.R."/>
            <person name="Meyers B.C."/>
            <person name="Spannagl M."/>
            <person name="Cheung F."/>
            <person name="De Mita S."/>
            <person name="Krishnakumar V."/>
            <person name="Gundlach H."/>
            <person name="Zhou S."/>
            <person name="Mudge J."/>
            <person name="Bharti A.K."/>
            <person name="Murray J.D."/>
            <person name="Naoumkina M.A."/>
            <person name="Rosen B."/>
            <person name="Silverstein K.A."/>
            <person name="Tang H."/>
            <person name="Rombauts S."/>
            <person name="Zhao P.X."/>
            <person name="Zhou P."/>
            <person name="Barbe V."/>
            <person name="Bardou P."/>
            <person name="Bechner M."/>
            <person name="Bellec A."/>
            <person name="Berger A."/>
            <person name="Berges H."/>
            <person name="Bidwell S."/>
            <person name="Bisseling T."/>
            <person name="Choisne N."/>
            <person name="Couloux A."/>
            <person name="Denny R."/>
            <person name="Deshpande S."/>
            <person name="Dai X."/>
            <person name="Doyle J.J."/>
            <person name="Dudez A.M."/>
            <person name="Farmer A.D."/>
            <person name="Fouteau S."/>
            <person name="Franken C."/>
            <person name="Gibelin C."/>
            <person name="Gish J."/>
            <person name="Goldstein S."/>
            <person name="Gonzalez A.J."/>
            <person name="Green P.J."/>
            <person name="Hallab A."/>
            <person name="Hartog M."/>
            <person name="Hua A."/>
            <person name="Humphray S.J."/>
            <person name="Jeong D.H."/>
            <person name="Jing Y."/>
            <person name="Jocker A."/>
            <person name="Kenton S.M."/>
            <person name="Kim D.J."/>
            <person name="Klee K."/>
            <person name="Lai H."/>
            <person name="Lang C."/>
            <person name="Lin S."/>
            <person name="Macmil S.L."/>
            <person name="Magdelenat G."/>
            <person name="Matthews L."/>
            <person name="McCorrison J."/>
            <person name="Monaghan E.L."/>
            <person name="Mun J.H."/>
            <person name="Najar F.Z."/>
            <person name="Nicholson C."/>
            <person name="Noirot C."/>
            <person name="O'Bleness M."/>
            <person name="Paule C.R."/>
            <person name="Poulain J."/>
            <person name="Prion F."/>
            <person name="Qin B."/>
            <person name="Qu C."/>
            <person name="Retzel E.F."/>
            <person name="Riddle C."/>
            <person name="Sallet E."/>
            <person name="Samain S."/>
            <person name="Samson N."/>
            <person name="Sanders I."/>
            <person name="Saurat O."/>
            <person name="Scarpelli C."/>
            <person name="Schiex T."/>
            <person name="Segurens B."/>
            <person name="Severin A.J."/>
            <person name="Sherrier D.J."/>
            <person name="Shi R."/>
            <person name="Sims S."/>
            <person name="Singer S.R."/>
            <person name="Sinharoy S."/>
            <person name="Sterck L."/>
            <person name="Viollet A."/>
            <person name="Wang B.B."/>
            <person name="Wang K."/>
            <person name="Wang M."/>
            <person name="Wang X."/>
            <person name="Warfsmann J."/>
            <person name="Weissenbach J."/>
            <person name="White D.D."/>
            <person name="White J.D."/>
            <person name="Wiley G.B."/>
            <person name="Wincker P."/>
            <person name="Xing Y."/>
            <person name="Yang L."/>
            <person name="Yao Z."/>
            <person name="Ying F."/>
            <person name="Zhai J."/>
            <person name="Zhou L."/>
            <person name="Zuber A."/>
            <person name="Denarie J."/>
            <person name="Dixon R.A."/>
            <person name="May G.D."/>
            <person name="Schwartz D.C."/>
            <person name="Rogers J."/>
            <person name="Quetier F."/>
            <person name="Town C.D."/>
            <person name="Roe B.A."/>
        </authorList>
    </citation>
    <scope>NUCLEOTIDE SEQUENCE [LARGE SCALE GENOMIC DNA]</scope>
    <source>
        <strain evidence="4">A17</strain>
        <strain evidence="6 7">cv. Jemalong A17</strain>
    </source>
</reference>
<feature type="transmembrane region" description="Helical" evidence="2">
    <location>
        <begin position="12"/>
        <end position="34"/>
    </location>
</feature>
<dbReference type="InterPro" id="IPR001841">
    <property type="entry name" value="Znf_RING"/>
</dbReference>
<name>G7I3Z7_MEDTR</name>
<dbReference type="PaxDb" id="3880-AES61923"/>
<evidence type="ECO:0000256" key="2">
    <source>
        <dbReference type="SAM" id="Phobius"/>
    </source>
</evidence>
<dbReference type="Proteomes" id="UP000265566">
    <property type="component" value="Chromosome 1"/>
</dbReference>
<dbReference type="InterPro" id="IPR045899">
    <property type="entry name" value="ATL71-like"/>
</dbReference>
<keyword evidence="7" id="KW-1185">Reference proteome</keyword>
<keyword evidence="1" id="KW-0863">Zinc-finger</keyword>
<dbReference type="Pfam" id="PF13639">
    <property type="entry name" value="zf-RING_2"/>
    <property type="match status" value="1"/>
</dbReference>
<organism evidence="4 7">
    <name type="scientific">Medicago truncatula</name>
    <name type="common">Barrel medic</name>
    <name type="synonym">Medicago tribuloides</name>
    <dbReference type="NCBI Taxonomy" id="3880"/>
    <lineage>
        <taxon>Eukaryota</taxon>
        <taxon>Viridiplantae</taxon>
        <taxon>Streptophyta</taxon>
        <taxon>Embryophyta</taxon>
        <taxon>Tracheophyta</taxon>
        <taxon>Spermatophyta</taxon>
        <taxon>Magnoliopsida</taxon>
        <taxon>eudicotyledons</taxon>
        <taxon>Gunneridae</taxon>
        <taxon>Pentapetalae</taxon>
        <taxon>rosids</taxon>
        <taxon>fabids</taxon>
        <taxon>Fabales</taxon>
        <taxon>Fabaceae</taxon>
        <taxon>Papilionoideae</taxon>
        <taxon>50 kb inversion clade</taxon>
        <taxon>NPAAA clade</taxon>
        <taxon>Hologalegina</taxon>
        <taxon>IRL clade</taxon>
        <taxon>Trifolieae</taxon>
        <taxon>Medicago</taxon>
    </lineage>
</organism>